<dbReference type="InterPro" id="IPR036390">
    <property type="entry name" value="WH_DNA-bd_sf"/>
</dbReference>
<reference evidence="5" key="1">
    <citation type="submission" date="2024-07" db="EMBL/GenBank/DDBJ databases">
        <authorList>
            <person name="Biller S.J."/>
        </authorList>
    </citation>
    <scope>NUCLEOTIDE SEQUENCE</scope>
    <source>
        <strain evidence="5">WC2409</strain>
    </source>
</reference>
<evidence type="ECO:0000313" key="5">
    <source>
        <dbReference type="EMBL" id="XDU96298.1"/>
    </source>
</evidence>
<gene>
    <name evidence="5" type="ORF">AB3G34_04120</name>
</gene>
<keyword evidence="1" id="KW-0805">Transcription regulation</keyword>
<dbReference type="PROSITE" id="PS50995">
    <property type="entry name" value="HTH_MARR_2"/>
    <property type="match status" value="1"/>
</dbReference>
<keyword evidence="2" id="KW-0238">DNA-binding</keyword>
<evidence type="ECO:0000256" key="2">
    <source>
        <dbReference type="ARBA" id="ARBA00023125"/>
    </source>
</evidence>
<dbReference type="SMART" id="SM00347">
    <property type="entry name" value="HTH_MARR"/>
    <property type="match status" value="1"/>
</dbReference>
<dbReference type="InterPro" id="IPR000835">
    <property type="entry name" value="HTH_MarR-typ"/>
</dbReference>
<evidence type="ECO:0000259" key="4">
    <source>
        <dbReference type="PROSITE" id="PS50995"/>
    </source>
</evidence>
<protein>
    <submittedName>
        <fullName evidence="5">MarR family winged helix-turn-helix transcriptional regulator</fullName>
    </submittedName>
</protein>
<accession>A0AB39W6N6</accession>
<keyword evidence="3" id="KW-0804">Transcription</keyword>
<dbReference type="GO" id="GO:0003677">
    <property type="term" value="F:DNA binding"/>
    <property type="evidence" value="ECO:0007669"/>
    <property type="project" value="UniProtKB-KW"/>
</dbReference>
<proteinExistence type="predicted"/>
<dbReference type="GO" id="GO:0003700">
    <property type="term" value="F:DNA-binding transcription factor activity"/>
    <property type="evidence" value="ECO:0007669"/>
    <property type="project" value="InterPro"/>
</dbReference>
<dbReference type="Pfam" id="PF01047">
    <property type="entry name" value="MarR"/>
    <property type="match status" value="1"/>
</dbReference>
<dbReference type="PANTHER" id="PTHR42756:SF1">
    <property type="entry name" value="TRANSCRIPTIONAL REPRESSOR OF EMRAB OPERON"/>
    <property type="match status" value="1"/>
</dbReference>
<dbReference type="Gene3D" id="1.10.10.10">
    <property type="entry name" value="Winged helix-like DNA-binding domain superfamily/Winged helix DNA-binding domain"/>
    <property type="match status" value="1"/>
</dbReference>
<dbReference type="InterPro" id="IPR036388">
    <property type="entry name" value="WH-like_DNA-bd_sf"/>
</dbReference>
<evidence type="ECO:0000256" key="1">
    <source>
        <dbReference type="ARBA" id="ARBA00023015"/>
    </source>
</evidence>
<sequence length="142" mass="16336">MDEKIVHQIRSFNRNYVRTIGLLENTILNTGYSLTEAHILNEVTSQPNSTATSINKELKLDEGYLSRVIKRLISKSLITKKQSLTDKRVYVINPTDKGKTEYQKLDILSSQMVIANIDHLKQEEQLELVALLDRVQLLLKKQ</sequence>
<evidence type="ECO:0000256" key="3">
    <source>
        <dbReference type="ARBA" id="ARBA00023163"/>
    </source>
</evidence>
<name>A0AB39W6N6_9FLAO</name>
<dbReference type="EMBL" id="CP165625">
    <property type="protein sequence ID" value="XDU96298.1"/>
    <property type="molecule type" value="Genomic_DNA"/>
</dbReference>
<dbReference type="SUPFAM" id="SSF46785">
    <property type="entry name" value="Winged helix' DNA-binding domain"/>
    <property type="match status" value="1"/>
</dbReference>
<organism evidence="5">
    <name type="scientific">Flavobacterium sp. WC2409</name>
    <dbReference type="NCBI Taxonomy" id="3234139"/>
    <lineage>
        <taxon>Bacteria</taxon>
        <taxon>Pseudomonadati</taxon>
        <taxon>Bacteroidota</taxon>
        <taxon>Flavobacteriia</taxon>
        <taxon>Flavobacteriales</taxon>
        <taxon>Flavobacteriaceae</taxon>
        <taxon>Flavobacterium</taxon>
    </lineage>
</organism>
<dbReference type="AlphaFoldDB" id="A0AB39W6N6"/>
<dbReference type="RefSeq" id="WP_367768882.1">
    <property type="nucleotide sequence ID" value="NZ_CP165625.1"/>
</dbReference>
<feature type="domain" description="HTH marR-type" evidence="4">
    <location>
        <begin position="2"/>
        <end position="137"/>
    </location>
</feature>
<dbReference type="PANTHER" id="PTHR42756">
    <property type="entry name" value="TRANSCRIPTIONAL REGULATOR, MARR"/>
    <property type="match status" value="1"/>
</dbReference>